<dbReference type="RefSeq" id="WP_149284816.1">
    <property type="nucleotide sequence ID" value="NZ_CP038437.2"/>
</dbReference>
<keyword evidence="8" id="KW-1185">Reference proteome</keyword>
<dbReference type="CDD" id="cd07377">
    <property type="entry name" value="WHTH_GntR"/>
    <property type="match status" value="1"/>
</dbReference>
<evidence type="ECO:0000313" key="8">
    <source>
        <dbReference type="Proteomes" id="UP000324285"/>
    </source>
</evidence>
<keyword evidence="7" id="KW-0032">Aminotransferase</keyword>
<keyword evidence="7" id="KW-0808">Transferase</keyword>
<dbReference type="GO" id="GO:0030170">
    <property type="term" value="F:pyridoxal phosphate binding"/>
    <property type="evidence" value="ECO:0007669"/>
    <property type="project" value="InterPro"/>
</dbReference>
<dbReference type="SUPFAM" id="SSF46785">
    <property type="entry name" value="Winged helix' DNA-binding domain"/>
    <property type="match status" value="1"/>
</dbReference>
<dbReference type="GO" id="GO:0003700">
    <property type="term" value="F:DNA-binding transcription factor activity"/>
    <property type="evidence" value="ECO:0007669"/>
    <property type="project" value="InterPro"/>
</dbReference>
<dbReference type="PRINTS" id="PR00035">
    <property type="entry name" value="HTHGNTR"/>
</dbReference>
<dbReference type="CDD" id="cd00609">
    <property type="entry name" value="AAT_like"/>
    <property type="match status" value="1"/>
</dbReference>
<dbReference type="InterPro" id="IPR000524">
    <property type="entry name" value="Tscrpt_reg_HTH_GntR"/>
</dbReference>
<name>A0A5C1NIA7_9GAMM</name>
<sequence>MSKLHFSLDRHGKRSLAEQIRSNISDAIRQGHLYEGARLPSWRDLAVQLGVSRGTVKTAYDRLSDDQLVISKGAAGTFVASVLPALPEMTDQASRLPLPDLYQDLESAPKPFQVGVPAQDAFPHKLWSRIMLRCSRQAVAETLRYPDPRGELALRKEIAAYLAVSRGLQCSPDQVIITNGYAGALGLALHLLRLDSQRVWVEDPCYPLARHALALAGFTSVPIPVDEQGICVDQGVGLAPDAQLAIVTPSQQAPLGMQLSLARRQALLIWARENAGWVIEDDYLSELQLNGRASPALASLDHDGRVIHIGTFSKTISPRLRLGFMVVPPMLASRAGDTAAALSPASALPSQLAVAEFLRDGHYLRHIRRMKRLYTQRRNALLELMEGAPCVRKMAGLSLLVELPDDVDDVHIADMAHRIGLAPAPLSPWFANRSLATRGSSTQGNARKGLLLGVTNLSSQVLEEGYRHLAEQLRW</sequence>
<dbReference type="Gene3D" id="3.40.640.10">
    <property type="entry name" value="Type I PLP-dependent aspartate aminotransferase-like (Major domain)"/>
    <property type="match status" value="1"/>
</dbReference>
<accession>A0A5C1NIA7</accession>
<evidence type="ECO:0000259" key="6">
    <source>
        <dbReference type="PROSITE" id="PS50949"/>
    </source>
</evidence>
<dbReference type="InterPro" id="IPR051446">
    <property type="entry name" value="HTH_trans_reg/aminotransferase"/>
</dbReference>
<dbReference type="Pfam" id="PF00392">
    <property type="entry name" value="GntR"/>
    <property type="match status" value="1"/>
</dbReference>
<keyword evidence="2" id="KW-0663">Pyridoxal phosphate</keyword>
<dbReference type="GO" id="GO:0008483">
    <property type="term" value="F:transaminase activity"/>
    <property type="evidence" value="ECO:0007669"/>
    <property type="project" value="UniProtKB-KW"/>
</dbReference>
<dbReference type="EMBL" id="CP038437">
    <property type="protein sequence ID" value="QEM81805.1"/>
    <property type="molecule type" value="Genomic_DNA"/>
</dbReference>
<proteinExistence type="inferred from homology"/>
<organism evidence="7 8">
    <name type="scientific">Halomonas binhaiensis</name>
    <dbReference type="NCBI Taxonomy" id="2562282"/>
    <lineage>
        <taxon>Bacteria</taxon>
        <taxon>Pseudomonadati</taxon>
        <taxon>Pseudomonadota</taxon>
        <taxon>Gammaproteobacteria</taxon>
        <taxon>Oceanospirillales</taxon>
        <taxon>Halomonadaceae</taxon>
        <taxon>Halomonas</taxon>
    </lineage>
</organism>
<dbReference type="KEGG" id="hbh:E4T21_09755"/>
<evidence type="ECO:0000256" key="4">
    <source>
        <dbReference type="ARBA" id="ARBA00023125"/>
    </source>
</evidence>
<dbReference type="Gene3D" id="1.10.10.10">
    <property type="entry name" value="Winged helix-like DNA-binding domain superfamily/Winged helix DNA-binding domain"/>
    <property type="match status" value="1"/>
</dbReference>
<dbReference type="SMART" id="SM00345">
    <property type="entry name" value="HTH_GNTR"/>
    <property type="match status" value="1"/>
</dbReference>
<evidence type="ECO:0000256" key="5">
    <source>
        <dbReference type="ARBA" id="ARBA00023163"/>
    </source>
</evidence>
<reference evidence="7" key="1">
    <citation type="submission" date="2021-02" db="EMBL/GenBank/DDBJ databases">
        <title>Strain Y2R2, a novel species of the genus Halomonas.</title>
        <authorList>
            <person name="Huang H."/>
        </authorList>
    </citation>
    <scope>NUCLEOTIDE SEQUENCE</scope>
    <source>
        <strain evidence="7">Y2R2</strain>
    </source>
</reference>
<dbReference type="PROSITE" id="PS50949">
    <property type="entry name" value="HTH_GNTR"/>
    <property type="match status" value="1"/>
</dbReference>
<dbReference type="Pfam" id="PF00155">
    <property type="entry name" value="Aminotran_1_2"/>
    <property type="match status" value="1"/>
</dbReference>
<dbReference type="InterPro" id="IPR015424">
    <property type="entry name" value="PyrdxlP-dep_Trfase"/>
</dbReference>
<keyword evidence="5" id="KW-0804">Transcription</keyword>
<dbReference type="AlphaFoldDB" id="A0A5C1NIA7"/>
<dbReference type="PANTHER" id="PTHR46577:SF1">
    <property type="entry name" value="HTH-TYPE TRANSCRIPTIONAL REGULATORY PROTEIN GABR"/>
    <property type="match status" value="1"/>
</dbReference>
<dbReference type="PANTHER" id="PTHR46577">
    <property type="entry name" value="HTH-TYPE TRANSCRIPTIONAL REGULATORY PROTEIN GABR"/>
    <property type="match status" value="1"/>
</dbReference>
<protein>
    <submittedName>
        <fullName evidence="7">PLP-dependent aminotransferase family protein</fullName>
    </submittedName>
</protein>
<dbReference type="InterPro" id="IPR015421">
    <property type="entry name" value="PyrdxlP-dep_Trfase_major"/>
</dbReference>
<comment type="similarity">
    <text evidence="1">In the C-terminal section; belongs to the class-I pyridoxal-phosphate-dependent aminotransferase family.</text>
</comment>
<evidence type="ECO:0000256" key="2">
    <source>
        <dbReference type="ARBA" id="ARBA00022898"/>
    </source>
</evidence>
<evidence type="ECO:0000256" key="1">
    <source>
        <dbReference type="ARBA" id="ARBA00005384"/>
    </source>
</evidence>
<keyword evidence="4" id="KW-0238">DNA-binding</keyword>
<dbReference type="InterPro" id="IPR036388">
    <property type="entry name" value="WH-like_DNA-bd_sf"/>
</dbReference>
<dbReference type="Proteomes" id="UP000324285">
    <property type="component" value="Chromosome"/>
</dbReference>
<keyword evidence="3" id="KW-0805">Transcription regulation</keyword>
<dbReference type="InterPro" id="IPR036390">
    <property type="entry name" value="WH_DNA-bd_sf"/>
</dbReference>
<dbReference type="SUPFAM" id="SSF53383">
    <property type="entry name" value="PLP-dependent transferases"/>
    <property type="match status" value="1"/>
</dbReference>
<dbReference type="InterPro" id="IPR004839">
    <property type="entry name" value="Aminotransferase_I/II_large"/>
</dbReference>
<evidence type="ECO:0000256" key="3">
    <source>
        <dbReference type="ARBA" id="ARBA00023015"/>
    </source>
</evidence>
<dbReference type="GO" id="GO:0003677">
    <property type="term" value="F:DNA binding"/>
    <property type="evidence" value="ECO:0007669"/>
    <property type="project" value="UniProtKB-KW"/>
</dbReference>
<gene>
    <name evidence="7" type="ORF">E4T21_09755</name>
</gene>
<dbReference type="OrthoDB" id="9808770at2"/>
<evidence type="ECO:0000313" key="7">
    <source>
        <dbReference type="EMBL" id="QEM81805.1"/>
    </source>
</evidence>
<feature type="domain" description="HTH gntR-type" evidence="6">
    <location>
        <begin position="14"/>
        <end position="82"/>
    </location>
</feature>